<dbReference type="EMBL" id="CADCXV010000313">
    <property type="protein sequence ID" value="CAB0029446.1"/>
    <property type="molecule type" value="Genomic_DNA"/>
</dbReference>
<organism evidence="2 3">
    <name type="scientific">Trichogramma brassicae</name>
    <dbReference type="NCBI Taxonomy" id="86971"/>
    <lineage>
        <taxon>Eukaryota</taxon>
        <taxon>Metazoa</taxon>
        <taxon>Ecdysozoa</taxon>
        <taxon>Arthropoda</taxon>
        <taxon>Hexapoda</taxon>
        <taxon>Insecta</taxon>
        <taxon>Pterygota</taxon>
        <taxon>Neoptera</taxon>
        <taxon>Endopterygota</taxon>
        <taxon>Hymenoptera</taxon>
        <taxon>Apocrita</taxon>
        <taxon>Proctotrupomorpha</taxon>
        <taxon>Chalcidoidea</taxon>
        <taxon>Trichogrammatidae</taxon>
        <taxon>Trichogramma</taxon>
    </lineage>
</organism>
<keyword evidence="3" id="KW-1185">Reference proteome</keyword>
<accession>A0A6H5HXH0</accession>
<dbReference type="AlphaFoldDB" id="A0A6H5HXH0"/>
<protein>
    <submittedName>
        <fullName evidence="2">Uncharacterized protein</fullName>
    </submittedName>
</protein>
<evidence type="ECO:0000256" key="1">
    <source>
        <dbReference type="SAM" id="MobiDB-lite"/>
    </source>
</evidence>
<evidence type="ECO:0000313" key="2">
    <source>
        <dbReference type="EMBL" id="CAB0029446.1"/>
    </source>
</evidence>
<dbReference type="Proteomes" id="UP000479190">
    <property type="component" value="Unassembled WGS sequence"/>
</dbReference>
<proteinExistence type="predicted"/>
<gene>
    <name evidence="2" type="ORF">TBRA_LOCUS1483</name>
</gene>
<sequence length="254" mass="27290">MYSNQQAVDRTIRGAICACSVYDDDRGKKVARALGQNNMYRYYSRRRRARSNVYDTPLTTRLPIIISLHIQLLPTAGGSSIRGIRADRAAAAAVRGFTFCVGSAARRITSPHDFGRVPRECRVPTRPTEPGCAQAYRSDATDDDDDDNSYVRFACTQKKKESLPPPPLPPPPLAATTTATTDIYIYIASCIDNTDNKMAALLAARGRSAYTNTAPLVRPAAPAAAAAATVSRVSAAAGHDEATRATISVDRVAG</sequence>
<reference evidence="2 3" key="1">
    <citation type="submission" date="2020-02" db="EMBL/GenBank/DDBJ databases">
        <authorList>
            <person name="Ferguson B K."/>
        </authorList>
    </citation>
    <scope>NUCLEOTIDE SEQUENCE [LARGE SCALE GENOMIC DNA]</scope>
</reference>
<feature type="region of interest" description="Disordered" evidence="1">
    <location>
        <begin position="119"/>
        <end position="149"/>
    </location>
</feature>
<evidence type="ECO:0000313" key="3">
    <source>
        <dbReference type="Proteomes" id="UP000479190"/>
    </source>
</evidence>
<name>A0A6H5HXH0_9HYME</name>